<proteinExistence type="predicted"/>
<evidence type="ECO:0000313" key="2">
    <source>
        <dbReference type="EMBL" id="UYV98330.1"/>
    </source>
</evidence>
<dbReference type="Gene3D" id="3.20.20.80">
    <property type="entry name" value="Glycosidases"/>
    <property type="match status" value="1"/>
</dbReference>
<evidence type="ECO:0000313" key="3">
    <source>
        <dbReference type="Proteomes" id="UP001163293"/>
    </source>
</evidence>
<evidence type="ECO:0000256" key="1">
    <source>
        <dbReference type="SAM" id="SignalP"/>
    </source>
</evidence>
<organism evidence="2 3">
    <name type="scientific">Paenarthrobacter ureafaciens</name>
    <dbReference type="NCBI Taxonomy" id="37931"/>
    <lineage>
        <taxon>Bacteria</taxon>
        <taxon>Bacillati</taxon>
        <taxon>Actinomycetota</taxon>
        <taxon>Actinomycetes</taxon>
        <taxon>Micrococcales</taxon>
        <taxon>Micrococcaceae</taxon>
        <taxon>Paenarthrobacter</taxon>
    </lineage>
</organism>
<reference evidence="2" key="1">
    <citation type="submission" date="2022-07" db="EMBL/GenBank/DDBJ databases">
        <authorList>
            <person name="Wu T."/>
        </authorList>
    </citation>
    <scope>NUCLEOTIDE SEQUENCE</scope>
    <source>
        <strain evidence="2">SD-1</strain>
    </source>
</reference>
<dbReference type="RefSeq" id="WP_069694656.1">
    <property type="nucleotide sequence ID" value="NZ_CP043010.1"/>
</dbReference>
<feature type="chain" id="PRO_5044027689" evidence="1">
    <location>
        <begin position="28"/>
        <end position="369"/>
    </location>
</feature>
<name>A0AAX3EJQ9_PAEUR</name>
<accession>A0AAX3EJQ9</accession>
<keyword evidence="1" id="KW-0732">Signal</keyword>
<sequence>MKRKIAAAMAALAVAASSLVMTSSSSAQSSRPADRMVNLGFEDIATNDPGHLPRLAGQLDAVDATAVSLAVGRTDWTAFPSYSNPNAVSGAVAATGRDYVAEAIKAVGTSAGGRQRDIVLTIDVLLGRSLGEDPSLAGRNASGQRSSSFASVNALRNGEAGDRLAALASEVAERYRPTAVDLTELMFDDFTFGTDDLEDFKATTGLKDWPRNSSGSIDAADAHLRTWRSEAVADIVRKVRAAVEPYGVRTETDVRSPLVLATGDRSDSGHDYDLLLKQLDRLHVWQYVGLNDADAPPTKELLRAMNRRAGWRMSLSLGLWPSEGVITPERLGRELRDAARGGAASVSVTPASLMTDEHWEVLKKAWSGR</sequence>
<feature type="signal peptide" evidence="1">
    <location>
        <begin position="1"/>
        <end position="27"/>
    </location>
</feature>
<keyword evidence="3" id="KW-1185">Reference proteome</keyword>
<dbReference type="AlphaFoldDB" id="A0AAX3EJQ9"/>
<gene>
    <name evidence="2" type="ORF">NL394_03595</name>
</gene>
<protein>
    <submittedName>
        <fullName evidence="2">Uncharacterized protein</fullName>
    </submittedName>
</protein>
<dbReference type="Proteomes" id="UP001163293">
    <property type="component" value="Chromosome"/>
</dbReference>
<dbReference type="EMBL" id="CP101185">
    <property type="protein sequence ID" value="UYV98330.1"/>
    <property type="molecule type" value="Genomic_DNA"/>
</dbReference>